<evidence type="ECO:0000259" key="9">
    <source>
        <dbReference type="PROSITE" id="PS50103"/>
    </source>
</evidence>
<dbReference type="OrthoDB" id="423462at2759"/>
<dbReference type="InterPro" id="IPR009145">
    <property type="entry name" value="U2AF_small"/>
</dbReference>
<keyword evidence="4 6" id="KW-0862">Zinc</keyword>
<dbReference type="Pfam" id="PF00076">
    <property type="entry name" value="RRM_1"/>
    <property type="match status" value="1"/>
</dbReference>
<evidence type="ECO:0000256" key="1">
    <source>
        <dbReference type="ARBA" id="ARBA00022723"/>
    </source>
</evidence>
<dbReference type="InterPro" id="IPR000504">
    <property type="entry name" value="RRM_dom"/>
</dbReference>
<proteinExistence type="predicted"/>
<evidence type="ECO:0000256" key="6">
    <source>
        <dbReference type="PROSITE-ProRule" id="PRU00723"/>
    </source>
</evidence>
<dbReference type="AlphaFoldDB" id="A0A9N9GCM1"/>
<dbReference type="Gene3D" id="3.30.70.330">
    <property type="match status" value="1"/>
</dbReference>
<dbReference type="GO" id="GO:0000398">
    <property type="term" value="P:mRNA splicing, via spliceosome"/>
    <property type="evidence" value="ECO:0007669"/>
    <property type="project" value="InterPro"/>
</dbReference>
<evidence type="ECO:0000256" key="2">
    <source>
        <dbReference type="ARBA" id="ARBA00022737"/>
    </source>
</evidence>
<feature type="compositionally biased region" description="Basic and acidic residues" evidence="7">
    <location>
        <begin position="174"/>
        <end position="190"/>
    </location>
</feature>
<dbReference type="InterPro" id="IPR000571">
    <property type="entry name" value="Znf_CCCH"/>
</dbReference>
<keyword evidence="11" id="KW-1185">Reference proteome</keyword>
<dbReference type="InterPro" id="IPR012677">
    <property type="entry name" value="Nucleotide-bd_a/b_plait_sf"/>
</dbReference>
<dbReference type="GO" id="GO:0008270">
    <property type="term" value="F:zinc ion binding"/>
    <property type="evidence" value="ECO:0007669"/>
    <property type="project" value="UniProtKB-KW"/>
</dbReference>
<feature type="region of interest" description="Disordered" evidence="7">
    <location>
        <begin position="128"/>
        <end position="190"/>
    </location>
</feature>
<comment type="caution">
    <text evidence="10">The sequence shown here is derived from an EMBL/GenBank/DDBJ whole genome shotgun (WGS) entry which is preliminary data.</text>
</comment>
<feature type="domain" description="C3H1-type" evidence="9">
    <location>
        <begin position="80"/>
        <end position="107"/>
    </location>
</feature>
<reference evidence="10" key="1">
    <citation type="submission" date="2021-06" db="EMBL/GenBank/DDBJ databases">
        <authorList>
            <person name="Kallberg Y."/>
            <person name="Tangrot J."/>
            <person name="Rosling A."/>
        </authorList>
    </citation>
    <scope>NUCLEOTIDE SEQUENCE</scope>
    <source>
        <strain evidence="10">UK204</strain>
    </source>
</reference>
<feature type="compositionally biased region" description="Basic and acidic residues" evidence="7">
    <location>
        <begin position="151"/>
        <end position="167"/>
    </location>
</feature>
<keyword evidence="2" id="KW-0677">Repeat</keyword>
<organism evidence="10 11">
    <name type="scientific">Funneliformis caledonium</name>
    <dbReference type="NCBI Taxonomy" id="1117310"/>
    <lineage>
        <taxon>Eukaryota</taxon>
        <taxon>Fungi</taxon>
        <taxon>Fungi incertae sedis</taxon>
        <taxon>Mucoromycota</taxon>
        <taxon>Glomeromycotina</taxon>
        <taxon>Glomeromycetes</taxon>
        <taxon>Glomerales</taxon>
        <taxon>Glomeraceae</taxon>
        <taxon>Funneliformis</taxon>
    </lineage>
</organism>
<feature type="zinc finger region" description="C3H1-type" evidence="6">
    <location>
        <begin position="80"/>
        <end position="107"/>
    </location>
</feature>
<evidence type="ECO:0000313" key="11">
    <source>
        <dbReference type="Proteomes" id="UP000789570"/>
    </source>
</evidence>
<dbReference type="PRINTS" id="PR01848">
    <property type="entry name" value="U2AUXFACTOR"/>
</dbReference>
<evidence type="ECO:0000256" key="3">
    <source>
        <dbReference type="ARBA" id="ARBA00022771"/>
    </source>
</evidence>
<feature type="domain" description="RRM" evidence="8">
    <location>
        <begin position="1"/>
        <end position="78"/>
    </location>
</feature>
<keyword evidence="3 6" id="KW-0863">Zinc-finger</keyword>
<evidence type="ECO:0000256" key="7">
    <source>
        <dbReference type="SAM" id="MobiDB-lite"/>
    </source>
</evidence>
<name>A0A9N9GCM1_9GLOM</name>
<sequence>MSEEQIQAHFDDFYEDFFTELCKYGEVEEMHVCDNVGDHLIGNVYARFRYEEDAQKAVDNLNQRFYAGRPIYAELSPVTDFREACCRQNENAECTRGGFCNFMHLKEVSRYLKKELFAAQRNYLREQRRVKRDKSEESRHSESGSSPPREISSDRVDRDDRSREKDRKSSRRNRREDRRDSYAEDLRYEY</sequence>
<dbReference type="EMBL" id="CAJVPQ010002433">
    <property type="protein sequence ID" value="CAG8596962.1"/>
    <property type="molecule type" value="Genomic_DNA"/>
</dbReference>
<dbReference type="Proteomes" id="UP000789570">
    <property type="component" value="Unassembled WGS sequence"/>
</dbReference>
<keyword evidence="1 6" id="KW-0479">Metal-binding</keyword>
<keyword evidence="5" id="KW-0694">RNA-binding</keyword>
<feature type="compositionally biased region" description="Basic and acidic residues" evidence="7">
    <location>
        <begin position="128"/>
        <end position="142"/>
    </location>
</feature>
<evidence type="ECO:0000256" key="5">
    <source>
        <dbReference type="PROSITE-ProRule" id="PRU00176"/>
    </source>
</evidence>
<dbReference type="PROSITE" id="PS50102">
    <property type="entry name" value="RRM"/>
    <property type="match status" value="1"/>
</dbReference>
<evidence type="ECO:0000256" key="4">
    <source>
        <dbReference type="ARBA" id="ARBA00022833"/>
    </source>
</evidence>
<dbReference type="SMART" id="SM00361">
    <property type="entry name" value="RRM_1"/>
    <property type="match status" value="1"/>
</dbReference>
<dbReference type="InterPro" id="IPR003954">
    <property type="entry name" value="RRM_euk-type"/>
</dbReference>
<evidence type="ECO:0000259" key="8">
    <source>
        <dbReference type="PROSITE" id="PS50102"/>
    </source>
</evidence>
<dbReference type="GO" id="GO:0003723">
    <property type="term" value="F:RNA binding"/>
    <property type="evidence" value="ECO:0007669"/>
    <property type="project" value="UniProtKB-UniRule"/>
</dbReference>
<gene>
    <name evidence="10" type="ORF">FCALED_LOCUS8396</name>
</gene>
<dbReference type="InterPro" id="IPR035979">
    <property type="entry name" value="RBD_domain_sf"/>
</dbReference>
<dbReference type="PROSITE" id="PS50103">
    <property type="entry name" value="ZF_C3H1"/>
    <property type="match status" value="1"/>
</dbReference>
<dbReference type="PANTHER" id="PTHR12620">
    <property type="entry name" value="U2 SNRNP AUXILIARY FACTOR, SMALL SUBUNIT"/>
    <property type="match status" value="1"/>
</dbReference>
<dbReference type="GO" id="GO:0089701">
    <property type="term" value="C:U2AF complex"/>
    <property type="evidence" value="ECO:0007669"/>
    <property type="project" value="InterPro"/>
</dbReference>
<dbReference type="FunFam" id="3.30.70.330:FF:000066">
    <property type="entry name" value="Splicing factor u2af 23 kDa subunit"/>
    <property type="match status" value="1"/>
</dbReference>
<dbReference type="Pfam" id="PF00642">
    <property type="entry name" value="zf-CCCH"/>
    <property type="match status" value="1"/>
</dbReference>
<evidence type="ECO:0000313" key="10">
    <source>
        <dbReference type="EMBL" id="CAG8596962.1"/>
    </source>
</evidence>
<protein>
    <submittedName>
        <fullName evidence="10">14520_t:CDS:1</fullName>
    </submittedName>
</protein>
<accession>A0A9N9GCM1</accession>
<dbReference type="SUPFAM" id="SSF54928">
    <property type="entry name" value="RNA-binding domain, RBD"/>
    <property type="match status" value="1"/>
</dbReference>